<evidence type="ECO:0000313" key="11">
    <source>
        <dbReference type="Proteomes" id="UP001409291"/>
    </source>
</evidence>
<organism evidence="10 11">
    <name type="scientific">Sphingobacterium kitahiroshimense</name>
    <dbReference type="NCBI Taxonomy" id="470446"/>
    <lineage>
        <taxon>Bacteria</taxon>
        <taxon>Pseudomonadati</taxon>
        <taxon>Bacteroidota</taxon>
        <taxon>Sphingobacteriia</taxon>
        <taxon>Sphingobacteriales</taxon>
        <taxon>Sphingobacteriaceae</taxon>
        <taxon>Sphingobacterium</taxon>
    </lineage>
</organism>
<dbReference type="Pfam" id="PF02518">
    <property type="entry name" value="HATPase_c"/>
    <property type="match status" value="1"/>
</dbReference>
<keyword evidence="6 10" id="KW-0418">Kinase</keyword>
<dbReference type="Gene3D" id="3.30.565.10">
    <property type="entry name" value="Histidine kinase-like ATPase, C-terminal domain"/>
    <property type="match status" value="1"/>
</dbReference>
<evidence type="ECO:0000256" key="1">
    <source>
        <dbReference type="ARBA" id="ARBA00000085"/>
    </source>
</evidence>
<dbReference type="SMART" id="SM00388">
    <property type="entry name" value="HisKA"/>
    <property type="match status" value="1"/>
</dbReference>
<evidence type="ECO:0000256" key="5">
    <source>
        <dbReference type="ARBA" id="ARBA00022692"/>
    </source>
</evidence>
<evidence type="ECO:0000256" key="4">
    <source>
        <dbReference type="ARBA" id="ARBA00022679"/>
    </source>
</evidence>
<dbReference type="InterPro" id="IPR036890">
    <property type="entry name" value="HATPase_C_sf"/>
</dbReference>
<evidence type="ECO:0000256" key="2">
    <source>
        <dbReference type="ARBA" id="ARBA00012438"/>
    </source>
</evidence>
<feature type="domain" description="Histidine kinase" evidence="9">
    <location>
        <begin position="208"/>
        <end position="389"/>
    </location>
</feature>
<dbReference type="InterPro" id="IPR003594">
    <property type="entry name" value="HATPase_dom"/>
</dbReference>
<dbReference type="SUPFAM" id="SSF55874">
    <property type="entry name" value="ATPase domain of HSP90 chaperone/DNA topoisomerase II/histidine kinase"/>
    <property type="match status" value="1"/>
</dbReference>
<accession>A0ABV0BWC9</accession>
<dbReference type="InterPro" id="IPR036097">
    <property type="entry name" value="HisK_dim/P_sf"/>
</dbReference>
<dbReference type="RefSeq" id="WP_346581490.1">
    <property type="nucleotide sequence ID" value="NZ_JBDJLH010000001.1"/>
</dbReference>
<dbReference type="InterPro" id="IPR050428">
    <property type="entry name" value="TCS_sensor_his_kinase"/>
</dbReference>
<dbReference type="EMBL" id="JBDJNQ010000006">
    <property type="protein sequence ID" value="MEN5378278.1"/>
    <property type="molecule type" value="Genomic_DNA"/>
</dbReference>
<name>A0ABV0BWC9_9SPHI</name>
<dbReference type="SMART" id="SM00387">
    <property type="entry name" value="HATPase_c"/>
    <property type="match status" value="1"/>
</dbReference>
<comment type="caution">
    <text evidence="10">The sequence shown here is derived from an EMBL/GenBank/DDBJ whole genome shotgun (WGS) entry which is preliminary data.</text>
</comment>
<dbReference type="EC" id="2.7.13.3" evidence="2"/>
<sequence>MILIVIAVWATLFYAYITEEVYDNVDDGLKNQKIEIIRAAYQDESILKTDTFGINQFKITKSDVQVNKDEKNIFKNDLIYMPYDEDMEPYRILNTYFYGKDKQLYQLEIRTSTVEEDELKYDLATALIILYILIIVSIFLLNTLVFHRAFKPFYQILDKLERYQFGKIKTAVPITSNVSEFILLDTEIDKMLDRNEKIFQQQKLFIENASHELQTPLAISSNKLELLLEDEQLAEHHLITISETKEALERMIKLNKALLMLSRIENNQFDATQTVDFNSVIHEACEELADLIEFRGITLEVLEHGKFSADFNVDLVKILISNLLRNAINYNKSKNGFIKIDIHKDFFTIANSGKNTALQAENIFDRFHKENTAINSNGLGLSIVKTIIETNKTISINYSYLNNFHIFKIQKL</sequence>
<comment type="catalytic activity">
    <reaction evidence="1">
        <text>ATP + protein L-histidine = ADP + protein N-phospho-L-histidine.</text>
        <dbReference type="EC" id="2.7.13.3"/>
    </reaction>
</comment>
<dbReference type="Pfam" id="PF00512">
    <property type="entry name" value="HisKA"/>
    <property type="match status" value="1"/>
</dbReference>
<keyword evidence="7 8" id="KW-1133">Transmembrane helix</keyword>
<gene>
    <name evidence="10" type="ORF">ABE541_13520</name>
</gene>
<dbReference type="Gene3D" id="1.10.287.130">
    <property type="match status" value="1"/>
</dbReference>
<dbReference type="PANTHER" id="PTHR45436">
    <property type="entry name" value="SENSOR HISTIDINE KINASE YKOH"/>
    <property type="match status" value="1"/>
</dbReference>
<keyword evidence="4" id="KW-0808">Transferase</keyword>
<evidence type="ECO:0000256" key="7">
    <source>
        <dbReference type="ARBA" id="ARBA00022989"/>
    </source>
</evidence>
<dbReference type="SUPFAM" id="SSF47384">
    <property type="entry name" value="Homodimeric domain of signal transducing histidine kinase"/>
    <property type="match status" value="1"/>
</dbReference>
<dbReference type="InterPro" id="IPR005467">
    <property type="entry name" value="His_kinase_dom"/>
</dbReference>
<keyword evidence="5 8" id="KW-0812">Transmembrane</keyword>
<evidence type="ECO:0000256" key="3">
    <source>
        <dbReference type="ARBA" id="ARBA00022553"/>
    </source>
</evidence>
<proteinExistence type="predicted"/>
<dbReference type="PROSITE" id="PS50109">
    <property type="entry name" value="HIS_KIN"/>
    <property type="match status" value="1"/>
</dbReference>
<dbReference type="GO" id="GO:0016301">
    <property type="term" value="F:kinase activity"/>
    <property type="evidence" value="ECO:0007669"/>
    <property type="project" value="UniProtKB-KW"/>
</dbReference>
<feature type="transmembrane region" description="Helical" evidence="8">
    <location>
        <begin position="123"/>
        <end position="146"/>
    </location>
</feature>
<protein>
    <recommendedName>
        <fullName evidence="2">histidine kinase</fullName>
        <ecNumber evidence="2">2.7.13.3</ecNumber>
    </recommendedName>
</protein>
<dbReference type="InterPro" id="IPR003661">
    <property type="entry name" value="HisK_dim/P_dom"/>
</dbReference>
<keyword evidence="3" id="KW-0597">Phosphoprotein</keyword>
<evidence type="ECO:0000259" key="9">
    <source>
        <dbReference type="PROSITE" id="PS50109"/>
    </source>
</evidence>
<keyword evidence="11" id="KW-1185">Reference proteome</keyword>
<evidence type="ECO:0000313" key="10">
    <source>
        <dbReference type="EMBL" id="MEN5378278.1"/>
    </source>
</evidence>
<evidence type="ECO:0000256" key="8">
    <source>
        <dbReference type="SAM" id="Phobius"/>
    </source>
</evidence>
<dbReference type="Proteomes" id="UP001409291">
    <property type="component" value="Unassembled WGS sequence"/>
</dbReference>
<dbReference type="PANTHER" id="PTHR45436:SF5">
    <property type="entry name" value="SENSOR HISTIDINE KINASE TRCS"/>
    <property type="match status" value="1"/>
</dbReference>
<evidence type="ECO:0000256" key="6">
    <source>
        <dbReference type="ARBA" id="ARBA00022777"/>
    </source>
</evidence>
<reference evidence="10 11" key="1">
    <citation type="submission" date="2024-04" db="EMBL/GenBank/DDBJ databases">
        <title>WGS of bacteria from Torrens River.</title>
        <authorList>
            <person name="Wyrsch E.R."/>
            <person name="Drigo B."/>
        </authorList>
    </citation>
    <scope>NUCLEOTIDE SEQUENCE [LARGE SCALE GENOMIC DNA]</scope>
    <source>
        <strain evidence="10 11">TWI391</strain>
    </source>
</reference>
<keyword evidence="8" id="KW-0472">Membrane</keyword>